<accession>A0A9P0ENH5</accession>
<dbReference type="OrthoDB" id="5145203at2759"/>
<dbReference type="AlphaFoldDB" id="A0A9P0ENH5"/>
<comment type="caution">
    <text evidence="1">The sequence shown here is derived from an EMBL/GenBank/DDBJ whole genome shotgun (WGS) entry which is preliminary data.</text>
</comment>
<evidence type="ECO:0000313" key="2">
    <source>
        <dbReference type="Proteomes" id="UP000775872"/>
    </source>
</evidence>
<reference evidence="1" key="1">
    <citation type="submission" date="2021-10" db="EMBL/GenBank/DDBJ databases">
        <authorList>
            <person name="Piombo E."/>
        </authorList>
    </citation>
    <scope>NUCLEOTIDE SEQUENCE</scope>
</reference>
<gene>
    <name evidence="1" type="ORF">CSOL1703_00016992</name>
</gene>
<name>A0A9P0ENH5_9HYPO</name>
<dbReference type="Proteomes" id="UP000775872">
    <property type="component" value="Unassembled WGS sequence"/>
</dbReference>
<evidence type="ECO:0000313" key="1">
    <source>
        <dbReference type="EMBL" id="CAH0055089.1"/>
    </source>
</evidence>
<dbReference type="EMBL" id="CABFOC020000053">
    <property type="protein sequence ID" value="CAH0055089.1"/>
    <property type="molecule type" value="Genomic_DNA"/>
</dbReference>
<keyword evidence="2" id="KW-1185">Reference proteome</keyword>
<sequence length="152" mass="16936">MDIKPQGTSYKSVGFNGCLGSVIAGRKDNQWYLIMGHYANHEATITDTMTLDLADGRPEKCSVGNQGAAANKIPELWQTHRDLFRKDRQAFTYRPEKTGYGDMTDKLNEIVSNTTGLSPGNKEYTEKTASKGKARIKAKVDVFNNIKIKFAK</sequence>
<organism evidence="1 2">
    <name type="scientific">Clonostachys solani</name>
    <dbReference type="NCBI Taxonomy" id="160281"/>
    <lineage>
        <taxon>Eukaryota</taxon>
        <taxon>Fungi</taxon>
        <taxon>Dikarya</taxon>
        <taxon>Ascomycota</taxon>
        <taxon>Pezizomycotina</taxon>
        <taxon>Sordariomycetes</taxon>
        <taxon>Hypocreomycetidae</taxon>
        <taxon>Hypocreales</taxon>
        <taxon>Bionectriaceae</taxon>
        <taxon>Clonostachys</taxon>
    </lineage>
</organism>
<proteinExistence type="predicted"/>
<protein>
    <submittedName>
        <fullName evidence="1">Uncharacterized protein</fullName>
    </submittedName>
</protein>